<accession>A0AB36FWT6</accession>
<organism evidence="3 4">
    <name type="scientific">Alteromonas macleodii</name>
    <name type="common">Pseudoalteromonas macleodii</name>
    <dbReference type="NCBI Taxonomy" id="28108"/>
    <lineage>
        <taxon>Bacteria</taxon>
        <taxon>Pseudomonadati</taxon>
        <taxon>Pseudomonadota</taxon>
        <taxon>Gammaproteobacteria</taxon>
        <taxon>Alteromonadales</taxon>
        <taxon>Alteromonadaceae</taxon>
        <taxon>Alteromonas/Salinimonas group</taxon>
        <taxon>Alteromonas</taxon>
    </lineage>
</organism>
<dbReference type="Pfam" id="PF00534">
    <property type="entry name" value="Glycos_transf_1"/>
    <property type="match status" value="1"/>
</dbReference>
<dbReference type="SUPFAM" id="SSF53756">
    <property type="entry name" value="UDP-Glycosyltransferase/glycogen phosphorylase"/>
    <property type="match status" value="1"/>
</dbReference>
<sequence>MLGGDSHQKNPENMLKAWAQLPEELQKAHPLTILGFVGGEDSIISKTIRALGIENDIVIKGWVTEDELIQAMQTSKVFIFASREEGFGFPLVQSMASGTPVVTSEADVLIEIGQDAICSAKAEDFLALSSAVGSLLTDEQLYNEKVKKGLTISSKFTWEHTAEHIASTYLTLLK</sequence>
<comment type="caution">
    <text evidence="3">The sequence shown here is derived from an EMBL/GenBank/DDBJ whole genome shotgun (WGS) entry which is preliminary data.</text>
</comment>
<dbReference type="Gene3D" id="3.40.50.2000">
    <property type="entry name" value="Glycogen Phosphorylase B"/>
    <property type="match status" value="1"/>
</dbReference>
<keyword evidence="4" id="KW-1185">Reference proteome</keyword>
<evidence type="ECO:0000256" key="1">
    <source>
        <dbReference type="ARBA" id="ARBA00022679"/>
    </source>
</evidence>
<dbReference type="AlphaFoldDB" id="A0AB36FWT6"/>
<proteinExistence type="predicted"/>
<dbReference type="GO" id="GO:0016757">
    <property type="term" value="F:glycosyltransferase activity"/>
    <property type="evidence" value="ECO:0007669"/>
    <property type="project" value="InterPro"/>
</dbReference>
<dbReference type="Proteomes" id="UP000095392">
    <property type="component" value="Unassembled WGS sequence"/>
</dbReference>
<feature type="domain" description="Glycosyl transferase family 1" evidence="2">
    <location>
        <begin position="5"/>
        <end position="145"/>
    </location>
</feature>
<dbReference type="GO" id="GO:0009103">
    <property type="term" value="P:lipopolysaccharide biosynthetic process"/>
    <property type="evidence" value="ECO:0007669"/>
    <property type="project" value="TreeGrafter"/>
</dbReference>
<reference evidence="3 4" key="1">
    <citation type="submission" date="2016-09" db="EMBL/GenBank/DDBJ databases">
        <title>Draft Genome Sequence of four Alteromonas macleodii strains isolated from copper coupons and grown long-term at elevated copper levels.</title>
        <authorList>
            <person name="Cusick K."/>
            <person name="Dale J."/>
            <person name="Little B."/>
            <person name="Biffinger J."/>
        </authorList>
    </citation>
    <scope>NUCLEOTIDE SEQUENCE [LARGE SCALE GENOMIC DNA]</scope>
    <source>
        <strain evidence="3 4">KCP01</strain>
    </source>
</reference>
<evidence type="ECO:0000313" key="3">
    <source>
        <dbReference type="EMBL" id="OES30336.1"/>
    </source>
</evidence>
<dbReference type="PANTHER" id="PTHR46401">
    <property type="entry name" value="GLYCOSYLTRANSFERASE WBBK-RELATED"/>
    <property type="match status" value="1"/>
</dbReference>
<dbReference type="PANTHER" id="PTHR46401:SF2">
    <property type="entry name" value="GLYCOSYLTRANSFERASE WBBK-RELATED"/>
    <property type="match status" value="1"/>
</dbReference>
<dbReference type="EMBL" id="MIPY01000020">
    <property type="protein sequence ID" value="OES30336.1"/>
    <property type="molecule type" value="Genomic_DNA"/>
</dbReference>
<protein>
    <submittedName>
        <fullName evidence="3">Glycosyl transferases group 1 family protein</fullName>
    </submittedName>
</protein>
<keyword evidence="1 3" id="KW-0808">Transferase</keyword>
<gene>
    <name evidence="3" type="ORF">BFV95_2879</name>
</gene>
<name>A0AB36FWT6_ALTMA</name>
<dbReference type="InterPro" id="IPR001296">
    <property type="entry name" value="Glyco_trans_1"/>
</dbReference>
<evidence type="ECO:0000313" key="4">
    <source>
        <dbReference type="Proteomes" id="UP000095392"/>
    </source>
</evidence>
<evidence type="ECO:0000259" key="2">
    <source>
        <dbReference type="Pfam" id="PF00534"/>
    </source>
</evidence>